<gene>
    <name evidence="4" type="ORF">JZO85_18370</name>
</gene>
<dbReference type="InterPro" id="IPR000652">
    <property type="entry name" value="Triosephosphate_isomerase"/>
</dbReference>
<comment type="subunit">
    <text evidence="3">Homodimer.</text>
</comment>
<evidence type="ECO:0000256" key="3">
    <source>
        <dbReference type="RuleBase" id="RU363013"/>
    </source>
</evidence>
<dbReference type="EC" id="5.3.1.1" evidence="3"/>
<keyword evidence="3" id="KW-0963">Cytoplasm</keyword>
<comment type="similarity">
    <text evidence="1 3">Belongs to the triosephosphate isomerase family.</text>
</comment>
<protein>
    <recommendedName>
        <fullName evidence="3">Triosephosphate isomerase</fullName>
        <ecNumber evidence="3">5.3.1.1</ecNumber>
    </recommendedName>
</protein>
<dbReference type="PANTHER" id="PTHR21139">
    <property type="entry name" value="TRIOSEPHOSPHATE ISOMERASE"/>
    <property type="match status" value="1"/>
</dbReference>
<dbReference type="CDD" id="cd00311">
    <property type="entry name" value="TIM"/>
    <property type="match status" value="1"/>
</dbReference>
<comment type="caution">
    <text evidence="4">The sequence shown here is derived from an EMBL/GenBank/DDBJ whole genome shotgun (WGS) entry which is preliminary data.</text>
</comment>
<sequence length="265" mass="29884">MEKRKPIVVMSWAMRQNTKKDATEFAQELVELLGTNELTEKILFPSMGVISHVSGLIKNSSIGLGAQNICYEEAGMFSGEYSIDSLIDENGSYVELGHWERRTLFHESDELINKKMLLTLKKGLVPILCIGEREKTEDLDYIQIELYRQLVNSFILVNPEDATKVIIAYTPIWTVSQTKAANVPHIHKVCGIIRGIITKLYGHEVAEKVRIIYGGSVSPNNAKLIVQSKNVDGVFVGRFGSNPKRLAEVVKEVEENNQKEFNFQE</sequence>
<keyword evidence="3" id="KW-0324">Glycolysis</keyword>
<keyword evidence="2 3" id="KW-0413">Isomerase</keyword>
<organism evidence="4 5">
    <name type="scientific">Candidatus Enterococcus murrayae</name>
    <dbReference type="NCBI Taxonomy" id="2815321"/>
    <lineage>
        <taxon>Bacteria</taxon>
        <taxon>Bacillati</taxon>
        <taxon>Bacillota</taxon>
        <taxon>Bacilli</taxon>
        <taxon>Lactobacillales</taxon>
        <taxon>Enterococcaceae</taxon>
        <taxon>Enterococcus</taxon>
    </lineage>
</organism>
<evidence type="ECO:0000256" key="2">
    <source>
        <dbReference type="ARBA" id="ARBA00023235"/>
    </source>
</evidence>
<dbReference type="EMBL" id="JAFLVR010000051">
    <property type="protein sequence ID" value="MBO0454226.1"/>
    <property type="molecule type" value="Genomic_DNA"/>
</dbReference>
<comment type="catalytic activity">
    <reaction evidence="3">
        <text>D-glyceraldehyde 3-phosphate = dihydroxyacetone phosphate</text>
        <dbReference type="Rhea" id="RHEA:18585"/>
        <dbReference type="ChEBI" id="CHEBI:57642"/>
        <dbReference type="ChEBI" id="CHEBI:59776"/>
        <dbReference type="EC" id="5.3.1.1"/>
    </reaction>
</comment>
<comment type="pathway">
    <text evidence="3">Carbohydrate biosynthesis; gluconeogenesis.</text>
</comment>
<comment type="subcellular location">
    <subcellularLocation>
        <location evidence="3">Cytoplasm</location>
    </subcellularLocation>
</comment>
<accession>A0ABS3HL96</accession>
<dbReference type="Pfam" id="PF00121">
    <property type="entry name" value="TIM"/>
    <property type="match status" value="1"/>
</dbReference>
<dbReference type="InterPro" id="IPR013785">
    <property type="entry name" value="Aldolase_TIM"/>
</dbReference>
<dbReference type="Gene3D" id="3.20.20.70">
    <property type="entry name" value="Aldolase class I"/>
    <property type="match status" value="1"/>
</dbReference>
<keyword evidence="3" id="KW-0312">Gluconeogenesis</keyword>
<dbReference type="PANTHER" id="PTHR21139:SF42">
    <property type="entry name" value="TRIOSEPHOSPHATE ISOMERASE"/>
    <property type="match status" value="1"/>
</dbReference>
<name>A0ABS3HL96_9ENTE</name>
<dbReference type="InterPro" id="IPR035990">
    <property type="entry name" value="TIM_sf"/>
</dbReference>
<proteinExistence type="inferred from homology"/>
<keyword evidence="5" id="KW-1185">Reference proteome</keyword>
<reference evidence="4 5" key="1">
    <citation type="submission" date="2021-03" db="EMBL/GenBank/DDBJ databases">
        <title>Enterococcal diversity collection.</title>
        <authorList>
            <person name="Gilmore M.S."/>
            <person name="Schwartzman J."/>
            <person name="Van Tyne D."/>
            <person name="Martin M."/>
            <person name="Earl A.M."/>
            <person name="Manson A.L."/>
            <person name="Straub T."/>
            <person name="Salamzade R."/>
            <person name="Saavedra J."/>
            <person name="Lebreton F."/>
            <person name="Prichula J."/>
            <person name="Schaufler K."/>
            <person name="Gaca A."/>
            <person name="Sgardioli B."/>
            <person name="Wagenaar J."/>
            <person name="Strong T."/>
        </authorList>
    </citation>
    <scope>NUCLEOTIDE SEQUENCE [LARGE SCALE GENOMIC DNA]</scope>
    <source>
        <strain evidence="4 5">MJM16</strain>
    </source>
</reference>
<evidence type="ECO:0000313" key="4">
    <source>
        <dbReference type="EMBL" id="MBO0454226.1"/>
    </source>
</evidence>
<dbReference type="GO" id="GO:0016853">
    <property type="term" value="F:isomerase activity"/>
    <property type="evidence" value="ECO:0007669"/>
    <property type="project" value="UniProtKB-KW"/>
</dbReference>
<dbReference type="RefSeq" id="WP_207109964.1">
    <property type="nucleotide sequence ID" value="NZ_JAFLVR010000051.1"/>
</dbReference>
<evidence type="ECO:0000256" key="1">
    <source>
        <dbReference type="ARBA" id="ARBA00007422"/>
    </source>
</evidence>
<dbReference type="PROSITE" id="PS51440">
    <property type="entry name" value="TIM_2"/>
    <property type="match status" value="1"/>
</dbReference>
<comment type="pathway">
    <text evidence="3">Carbohydrate degradation; glycolysis; D-glyceraldehyde 3-phosphate from glycerone phosphate: step 1/1.</text>
</comment>
<dbReference type="SUPFAM" id="SSF51351">
    <property type="entry name" value="Triosephosphate isomerase (TIM)"/>
    <property type="match status" value="1"/>
</dbReference>
<evidence type="ECO:0000313" key="5">
    <source>
        <dbReference type="Proteomes" id="UP000664495"/>
    </source>
</evidence>
<dbReference type="Proteomes" id="UP000664495">
    <property type="component" value="Unassembled WGS sequence"/>
</dbReference>